<dbReference type="InterPro" id="IPR036890">
    <property type="entry name" value="HATPase_C_sf"/>
</dbReference>
<organism evidence="1">
    <name type="scientific">marine sediment metagenome</name>
    <dbReference type="NCBI Taxonomy" id="412755"/>
    <lineage>
        <taxon>unclassified sequences</taxon>
        <taxon>metagenomes</taxon>
        <taxon>ecological metagenomes</taxon>
    </lineage>
</organism>
<proteinExistence type="predicted"/>
<dbReference type="SUPFAM" id="SSF55874">
    <property type="entry name" value="ATPase domain of HSP90 chaperone/DNA topoisomerase II/histidine kinase"/>
    <property type="match status" value="1"/>
</dbReference>
<reference evidence="1" key="1">
    <citation type="journal article" date="2015" name="Nature">
        <title>Complex archaea that bridge the gap between prokaryotes and eukaryotes.</title>
        <authorList>
            <person name="Spang A."/>
            <person name="Saw J.H."/>
            <person name="Jorgensen S.L."/>
            <person name="Zaremba-Niedzwiedzka K."/>
            <person name="Martijn J."/>
            <person name="Lind A.E."/>
            <person name="van Eijk R."/>
            <person name="Schleper C."/>
            <person name="Guy L."/>
            <person name="Ettema T.J."/>
        </authorList>
    </citation>
    <scope>NUCLEOTIDE SEQUENCE</scope>
</reference>
<dbReference type="AlphaFoldDB" id="A0A0F9RGX4"/>
<accession>A0A0F9RGX4</accession>
<gene>
    <name evidence="1" type="ORF">LCGC14_0975080</name>
</gene>
<comment type="caution">
    <text evidence="1">The sequence shown here is derived from an EMBL/GenBank/DDBJ whole genome shotgun (WGS) entry which is preliminary data.</text>
</comment>
<sequence>MKMFELYKHKKHEISIGIAIIKQVIQNIGNPLDAIREAMSNSCAKEVDASYFKIIIFYDGSFGWSFILEDDGIGMDYTGEKDPAKQGRLDKFLNLAYSGVAGLKSDEFGFKGLGSKLMYLCRKLEIDTKTKKGENYKVIVENPYEKLIEKEKPDLPIPKIFEGGASMNIEQGTTIRILGYDKGIKYPEYENLEKLKQYLYFRTLIGYTRPERIREGFPKITLKTPAGPEEEELKLGFPWIKKEGDHVEGQKIGCIDPPIVVTRDDKKGNKVIITLKGGYALKTGEFGMTDYGIFESKSLGLAYAWKGIPYFNLDFNRYKPQGFDLYYKFCRFVIECDNVETDIARSRIVPEGSKEPLFSSAVREAFRRIMETKDYNDWIKHRRYLKKKELGTTLNQRKEELLGQDQKWVYFNGKLLHKEPYSEHDVRALLWKLEGKDGLPFYYFKTLEHTAQRGIDIIAEYQEKDFSEKKLFQSIEVEYILENYSDHDHAPEQTSLIVAWDSKNRDKLTKAESDWKYVWEYMGHNLNVILLRYIPEIEIKTKS</sequence>
<evidence type="ECO:0000313" key="1">
    <source>
        <dbReference type="EMBL" id="KKN16518.1"/>
    </source>
</evidence>
<dbReference type="EMBL" id="LAZR01003607">
    <property type="protein sequence ID" value="KKN16518.1"/>
    <property type="molecule type" value="Genomic_DNA"/>
</dbReference>
<evidence type="ECO:0008006" key="2">
    <source>
        <dbReference type="Google" id="ProtNLM"/>
    </source>
</evidence>
<dbReference type="Gene3D" id="3.30.565.10">
    <property type="entry name" value="Histidine kinase-like ATPase, C-terminal domain"/>
    <property type="match status" value="1"/>
</dbReference>
<name>A0A0F9RGX4_9ZZZZ</name>
<protein>
    <recommendedName>
        <fullName evidence="2">Histidine kinase/HSP90-like ATPase domain-containing protein</fullName>
    </recommendedName>
</protein>